<dbReference type="InterPro" id="IPR000192">
    <property type="entry name" value="Aminotrans_V_dom"/>
</dbReference>
<dbReference type="InterPro" id="IPR015421">
    <property type="entry name" value="PyrdxlP-dep_Trfase_major"/>
</dbReference>
<evidence type="ECO:0000256" key="3">
    <source>
        <dbReference type="ARBA" id="ARBA00022898"/>
    </source>
</evidence>
<dbReference type="InterPro" id="IPR020578">
    <property type="entry name" value="Aminotrans_V_PyrdxlP_BS"/>
</dbReference>
<comment type="caution">
    <text evidence="6">The sequence shown here is derived from an EMBL/GenBank/DDBJ whole genome shotgun (WGS) entry which is preliminary data.</text>
</comment>
<gene>
    <name evidence="6" type="primary">sufS_43</name>
    <name evidence="6" type="ORF">SDC9_148574</name>
</gene>
<name>A0A645EH68_9ZZZZ</name>
<dbReference type="Gene3D" id="3.90.1150.10">
    <property type="entry name" value="Aspartate Aminotransferase, domain 1"/>
    <property type="match status" value="1"/>
</dbReference>
<comment type="similarity">
    <text evidence="2">Belongs to the class-V pyridoxal-phosphate-dependent aminotransferase family. Csd subfamily.</text>
</comment>
<proteinExistence type="inferred from homology"/>
<dbReference type="EMBL" id="VSSQ01047383">
    <property type="protein sequence ID" value="MPN01365.1"/>
    <property type="molecule type" value="Genomic_DNA"/>
</dbReference>
<evidence type="ECO:0000256" key="2">
    <source>
        <dbReference type="ARBA" id="ARBA00010447"/>
    </source>
</evidence>
<dbReference type="InterPro" id="IPR015424">
    <property type="entry name" value="PyrdxlP-dep_Trfase"/>
</dbReference>
<protein>
    <submittedName>
        <fullName evidence="6">Cysteine desulfurase</fullName>
        <ecNumber evidence="6">2.8.1.7</ecNumber>
    </submittedName>
</protein>
<dbReference type="AlphaFoldDB" id="A0A645EH68"/>
<dbReference type="PANTHER" id="PTHR43586:SF8">
    <property type="entry name" value="CYSTEINE DESULFURASE 1, CHLOROPLASTIC"/>
    <property type="match status" value="1"/>
</dbReference>
<evidence type="ECO:0000313" key="6">
    <source>
        <dbReference type="EMBL" id="MPN01365.1"/>
    </source>
</evidence>
<sequence>MIVDGAQGIVHQKVDVVDLDCDFYVFSGHKMYGPTGTGVLYGKKEYLEIMPPWLGGGDMVGSVSFEKTTYAELPLKFEAGTPNFISSSALGDAVEFMQTLNIDKIHENEHKIVVYLLNEMAAIPGLKLYGNEERLKTPIFSFNVDGVHHTDIAMLLDKMGIAVRSGMMCAEPLMSRFNVTGMVRASFAAYNTIEEAELFIIGLKKAIKLLK</sequence>
<organism evidence="6">
    <name type="scientific">bioreactor metagenome</name>
    <dbReference type="NCBI Taxonomy" id="1076179"/>
    <lineage>
        <taxon>unclassified sequences</taxon>
        <taxon>metagenomes</taxon>
        <taxon>ecological metagenomes</taxon>
    </lineage>
</organism>
<evidence type="ECO:0000259" key="5">
    <source>
        <dbReference type="Pfam" id="PF00266"/>
    </source>
</evidence>
<reference evidence="6" key="1">
    <citation type="submission" date="2019-08" db="EMBL/GenBank/DDBJ databases">
        <authorList>
            <person name="Kucharzyk K."/>
            <person name="Murdoch R.W."/>
            <person name="Higgins S."/>
            <person name="Loffler F."/>
        </authorList>
    </citation>
    <scope>NUCLEOTIDE SEQUENCE</scope>
</reference>
<evidence type="ECO:0000256" key="4">
    <source>
        <dbReference type="ARBA" id="ARBA00050776"/>
    </source>
</evidence>
<dbReference type="PANTHER" id="PTHR43586">
    <property type="entry name" value="CYSTEINE DESULFURASE"/>
    <property type="match status" value="1"/>
</dbReference>
<dbReference type="EC" id="2.8.1.7" evidence="6"/>
<dbReference type="InterPro" id="IPR015422">
    <property type="entry name" value="PyrdxlP-dep_Trfase_small"/>
</dbReference>
<accession>A0A645EH68</accession>
<keyword evidence="3" id="KW-0663">Pyridoxal phosphate</keyword>
<dbReference type="Gene3D" id="3.40.640.10">
    <property type="entry name" value="Type I PLP-dependent aspartate aminotransferase-like (Major domain)"/>
    <property type="match status" value="1"/>
</dbReference>
<feature type="domain" description="Aminotransferase class V" evidence="5">
    <location>
        <begin position="2"/>
        <end position="198"/>
    </location>
</feature>
<dbReference type="SUPFAM" id="SSF53383">
    <property type="entry name" value="PLP-dependent transferases"/>
    <property type="match status" value="1"/>
</dbReference>
<dbReference type="GO" id="GO:0031071">
    <property type="term" value="F:cysteine desulfurase activity"/>
    <property type="evidence" value="ECO:0007669"/>
    <property type="project" value="UniProtKB-EC"/>
</dbReference>
<evidence type="ECO:0000256" key="1">
    <source>
        <dbReference type="ARBA" id="ARBA00001933"/>
    </source>
</evidence>
<keyword evidence="6" id="KW-0808">Transferase</keyword>
<comment type="catalytic activity">
    <reaction evidence="4">
        <text>(sulfur carrier)-H + L-cysteine = (sulfur carrier)-SH + L-alanine</text>
        <dbReference type="Rhea" id="RHEA:43892"/>
        <dbReference type="Rhea" id="RHEA-COMP:14737"/>
        <dbReference type="Rhea" id="RHEA-COMP:14739"/>
        <dbReference type="ChEBI" id="CHEBI:29917"/>
        <dbReference type="ChEBI" id="CHEBI:35235"/>
        <dbReference type="ChEBI" id="CHEBI:57972"/>
        <dbReference type="ChEBI" id="CHEBI:64428"/>
        <dbReference type="EC" id="2.8.1.7"/>
    </reaction>
</comment>
<comment type="cofactor">
    <cofactor evidence="1">
        <name>pyridoxal 5'-phosphate</name>
        <dbReference type="ChEBI" id="CHEBI:597326"/>
    </cofactor>
</comment>
<dbReference type="PROSITE" id="PS00595">
    <property type="entry name" value="AA_TRANSFER_CLASS_5"/>
    <property type="match status" value="1"/>
</dbReference>
<dbReference type="Pfam" id="PF00266">
    <property type="entry name" value="Aminotran_5"/>
    <property type="match status" value="1"/>
</dbReference>